<gene>
    <name evidence="3" type="ORF">D1B31_04260</name>
</gene>
<dbReference type="PANTHER" id="PTHR22916:SF3">
    <property type="entry name" value="UDP-GLCNAC:BETAGAL BETA-1,3-N-ACETYLGLUCOSAMINYLTRANSFERASE-LIKE PROTEIN 1"/>
    <property type="match status" value="1"/>
</dbReference>
<keyword evidence="4" id="KW-1185">Reference proteome</keyword>
<sequence>MTMKNMLVSINCITYNHKDYIADAIESFLMQKTNFDFEILIHDDASTDGTADIIREYERKYPETIKPIYQAVNQYSLGKKNLMRNGERAAGKYTAICEGDDFWIDPYKLQKQVDFMEKHPECSLCVHAATIVSGSDKKIKSVSRPNKGGRIFTAEEVIERGGNLFMTNSMLYPTRFAYDIPDFLKNAHVSDYPLAIHLALKGTVYYLDEYMSAYRVGVSGSWSERTLSSVENYKKHLDKIAIMLNEINQYTGFKYEDLIKRTIKRNQFDLLLEQGKYKEAFIDEFRFIFSEFTYKTKLRWFLQWHFPRVLISLIRIKRKLHL</sequence>
<dbReference type="SUPFAM" id="SSF53448">
    <property type="entry name" value="Nucleotide-diphospho-sugar transferases"/>
    <property type="match status" value="1"/>
</dbReference>
<dbReference type="PANTHER" id="PTHR22916">
    <property type="entry name" value="GLYCOSYLTRANSFERASE"/>
    <property type="match status" value="1"/>
</dbReference>
<name>A0A417YZF7_9BACI</name>
<evidence type="ECO:0000313" key="4">
    <source>
        <dbReference type="Proteomes" id="UP000284416"/>
    </source>
</evidence>
<keyword evidence="3" id="KW-0808">Transferase</keyword>
<reference evidence="3 4" key="1">
    <citation type="journal article" date="2017" name="Int. J. Syst. Evol. Microbiol.">
        <title>Bacillus notoginsengisoli sp. nov., a novel bacterium isolated from the rhizosphere of Panax notoginseng.</title>
        <authorList>
            <person name="Zhang M.Y."/>
            <person name="Cheng J."/>
            <person name="Cai Y."/>
            <person name="Zhang T.Y."/>
            <person name="Wu Y.Y."/>
            <person name="Manikprabhu D."/>
            <person name="Li W.J."/>
            <person name="Zhang Y.X."/>
        </authorList>
    </citation>
    <scope>NUCLEOTIDE SEQUENCE [LARGE SCALE GENOMIC DNA]</scope>
    <source>
        <strain evidence="3 4">JCM 30743</strain>
    </source>
</reference>
<dbReference type="Proteomes" id="UP000284416">
    <property type="component" value="Unassembled WGS sequence"/>
</dbReference>
<proteinExistence type="inferred from homology"/>
<evidence type="ECO:0000313" key="3">
    <source>
        <dbReference type="EMBL" id="RHW42897.1"/>
    </source>
</evidence>
<dbReference type="OrthoDB" id="199095at2"/>
<feature type="domain" description="Glycosyltransferase 2-like" evidence="2">
    <location>
        <begin position="13"/>
        <end position="137"/>
    </location>
</feature>
<comment type="similarity">
    <text evidence="1">Belongs to the glycosyltransferase 2 family.</text>
</comment>
<evidence type="ECO:0000259" key="2">
    <source>
        <dbReference type="Pfam" id="PF00535"/>
    </source>
</evidence>
<organism evidence="3 4">
    <name type="scientific">Neobacillus notoginsengisoli</name>
    <dbReference type="NCBI Taxonomy" id="1578198"/>
    <lineage>
        <taxon>Bacteria</taxon>
        <taxon>Bacillati</taxon>
        <taxon>Bacillota</taxon>
        <taxon>Bacilli</taxon>
        <taxon>Bacillales</taxon>
        <taxon>Bacillaceae</taxon>
        <taxon>Neobacillus</taxon>
    </lineage>
</organism>
<protein>
    <submittedName>
        <fullName evidence="3">Glycosyltransferase</fullName>
    </submittedName>
</protein>
<dbReference type="GO" id="GO:0016758">
    <property type="term" value="F:hexosyltransferase activity"/>
    <property type="evidence" value="ECO:0007669"/>
    <property type="project" value="UniProtKB-ARBA"/>
</dbReference>
<accession>A0A417YZF7</accession>
<evidence type="ECO:0000256" key="1">
    <source>
        <dbReference type="ARBA" id="ARBA00006739"/>
    </source>
</evidence>
<dbReference type="Pfam" id="PF00535">
    <property type="entry name" value="Glycos_transf_2"/>
    <property type="match status" value="1"/>
</dbReference>
<dbReference type="InterPro" id="IPR029044">
    <property type="entry name" value="Nucleotide-diphossugar_trans"/>
</dbReference>
<dbReference type="Gene3D" id="3.90.550.10">
    <property type="entry name" value="Spore Coat Polysaccharide Biosynthesis Protein SpsA, Chain A"/>
    <property type="match status" value="1"/>
</dbReference>
<comment type="caution">
    <text evidence="3">The sequence shown here is derived from an EMBL/GenBank/DDBJ whole genome shotgun (WGS) entry which is preliminary data.</text>
</comment>
<dbReference type="AlphaFoldDB" id="A0A417YZF7"/>
<dbReference type="EMBL" id="QWEG01000002">
    <property type="protein sequence ID" value="RHW42897.1"/>
    <property type="molecule type" value="Genomic_DNA"/>
</dbReference>
<dbReference type="InterPro" id="IPR001173">
    <property type="entry name" value="Glyco_trans_2-like"/>
</dbReference>